<dbReference type="InterPro" id="IPR036227">
    <property type="entry name" value="Ribosomal_uL15/eL18_sf"/>
</dbReference>
<dbReference type="InterPro" id="IPR005749">
    <property type="entry name" value="Ribosomal_uL15_bac-type"/>
</dbReference>
<dbReference type="PANTHER" id="PTHR12934">
    <property type="entry name" value="50S RIBOSOMAL PROTEIN L15"/>
    <property type="match status" value="1"/>
</dbReference>
<comment type="subunit">
    <text evidence="4">Part of the 50S ribosomal subunit.</text>
</comment>
<evidence type="ECO:0000256" key="1">
    <source>
        <dbReference type="ARBA" id="ARBA00007320"/>
    </source>
</evidence>
<keyword evidence="2 4" id="KW-0689">Ribosomal protein</keyword>
<keyword evidence="4" id="KW-0699">rRNA-binding</keyword>
<feature type="compositionally biased region" description="Basic residues" evidence="6">
    <location>
        <begin position="7"/>
        <end position="16"/>
    </location>
</feature>
<dbReference type="Gene3D" id="3.100.10.10">
    <property type="match status" value="1"/>
</dbReference>
<proteinExistence type="inferred from homology"/>
<dbReference type="AlphaFoldDB" id="A0A8X8IFT8"/>
<comment type="similarity">
    <text evidence="1 4 5">Belongs to the universal ribosomal protein uL15 family.</text>
</comment>
<feature type="domain" description="Large ribosomal subunit protein uL15/eL18" evidence="7">
    <location>
        <begin position="88"/>
        <end position="156"/>
    </location>
</feature>
<dbReference type="PANTHER" id="PTHR12934:SF11">
    <property type="entry name" value="LARGE RIBOSOMAL SUBUNIT PROTEIN UL15M"/>
    <property type="match status" value="1"/>
</dbReference>
<dbReference type="EMBL" id="FNNO01000021">
    <property type="protein sequence ID" value="SDX60514.1"/>
    <property type="molecule type" value="Genomic_DNA"/>
</dbReference>
<accession>A0A8X8IFT8</accession>
<dbReference type="SUPFAM" id="SSF52080">
    <property type="entry name" value="Ribosomal proteins L15p and L18e"/>
    <property type="match status" value="1"/>
</dbReference>
<protein>
    <recommendedName>
        <fullName evidence="4">Large ribosomal subunit protein uL15</fullName>
    </recommendedName>
</protein>
<evidence type="ECO:0000256" key="2">
    <source>
        <dbReference type="ARBA" id="ARBA00022980"/>
    </source>
</evidence>
<evidence type="ECO:0000256" key="4">
    <source>
        <dbReference type="HAMAP-Rule" id="MF_01341"/>
    </source>
</evidence>
<dbReference type="Proteomes" id="UP000198711">
    <property type="component" value="Unassembled WGS sequence"/>
</dbReference>
<dbReference type="GO" id="GO:0022625">
    <property type="term" value="C:cytosolic large ribosomal subunit"/>
    <property type="evidence" value="ECO:0007669"/>
    <property type="project" value="TreeGrafter"/>
</dbReference>
<keyword evidence="4" id="KW-0694">RNA-binding</keyword>
<dbReference type="InterPro" id="IPR001196">
    <property type="entry name" value="Ribosomal_uL15_CS"/>
</dbReference>
<organism evidence="8 9">
    <name type="scientific">Hydrobacter penzbergensis</name>
    <dbReference type="NCBI Taxonomy" id="1235997"/>
    <lineage>
        <taxon>Bacteria</taxon>
        <taxon>Pseudomonadati</taxon>
        <taxon>Bacteroidota</taxon>
        <taxon>Chitinophagia</taxon>
        <taxon>Chitinophagales</taxon>
        <taxon>Chitinophagaceae</taxon>
        <taxon>Hydrobacter</taxon>
    </lineage>
</organism>
<evidence type="ECO:0000313" key="8">
    <source>
        <dbReference type="EMBL" id="SDX60514.1"/>
    </source>
</evidence>
<keyword evidence="9" id="KW-1185">Reference proteome</keyword>
<dbReference type="GO" id="GO:0019843">
    <property type="term" value="F:rRNA binding"/>
    <property type="evidence" value="ECO:0007669"/>
    <property type="project" value="UniProtKB-UniRule"/>
</dbReference>
<name>A0A8X8IFT8_9BACT</name>
<comment type="function">
    <text evidence="4">Binds to the 23S rRNA.</text>
</comment>
<gene>
    <name evidence="4" type="primary">rplO</name>
    <name evidence="8" type="ORF">SAMN05444410_12125</name>
</gene>
<reference evidence="8 9" key="1">
    <citation type="submission" date="2016-10" db="EMBL/GenBank/DDBJ databases">
        <authorList>
            <person name="Varghese N."/>
            <person name="Submissions S."/>
        </authorList>
    </citation>
    <scope>NUCLEOTIDE SEQUENCE [LARGE SCALE GENOMIC DNA]</scope>
    <source>
        <strain evidence="8 9">DSM 25353</strain>
    </source>
</reference>
<keyword evidence="3 4" id="KW-0687">Ribonucleoprotein</keyword>
<evidence type="ECO:0000313" key="9">
    <source>
        <dbReference type="Proteomes" id="UP000198711"/>
    </source>
</evidence>
<feature type="region of interest" description="Disordered" evidence="6">
    <location>
        <begin position="1"/>
        <end position="75"/>
    </location>
</feature>
<dbReference type="Pfam" id="PF00828">
    <property type="entry name" value="Ribosomal_L27A"/>
    <property type="match status" value="1"/>
</dbReference>
<dbReference type="GO" id="GO:0006412">
    <property type="term" value="P:translation"/>
    <property type="evidence" value="ECO:0007669"/>
    <property type="project" value="UniProtKB-UniRule"/>
</dbReference>
<feature type="compositionally biased region" description="Gly residues" evidence="6">
    <location>
        <begin position="34"/>
        <end position="48"/>
    </location>
</feature>
<evidence type="ECO:0000259" key="7">
    <source>
        <dbReference type="Pfam" id="PF00828"/>
    </source>
</evidence>
<dbReference type="HAMAP" id="MF_01341">
    <property type="entry name" value="Ribosomal_uL15"/>
    <property type="match status" value="1"/>
</dbReference>
<dbReference type="NCBIfam" id="TIGR01071">
    <property type="entry name" value="rplO_bact"/>
    <property type="match status" value="1"/>
</dbReference>
<sequence length="160" mass="17531">MIPRKVQNQHKMKLHTLKPAEGATHREKRLGRGEASGKGGTSTKGNKGGQSRAGYKSKMAHEGGQMPIQRRIPKRGFKNNNRVEFKVFNLGQIEQLAEKYGFTEVSLENLYINGLISRTDKVKVLANGELKAKLSFKVNAASEKAKSAIEAAGGSLEIVK</sequence>
<evidence type="ECO:0000256" key="6">
    <source>
        <dbReference type="SAM" id="MobiDB-lite"/>
    </source>
</evidence>
<dbReference type="PROSITE" id="PS00475">
    <property type="entry name" value="RIBOSOMAL_L15"/>
    <property type="match status" value="1"/>
</dbReference>
<evidence type="ECO:0000256" key="5">
    <source>
        <dbReference type="RuleBase" id="RU003888"/>
    </source>
</evidence>
<comment type="caution">
    <text evidence="8">The sequence shown here is derived from an EMBL/GenBank/DDBJ whole genome shotgun (WGS) entry which is preliminary data.</text>
</comment>
<dbReference type="InterPro" id="IPR030878">
    <property type="entry name" value="Ribosomal_uL15"/>
</dbReference>
<evidence type="ECO:0000256" key="3">
    <source>
        <dbReference type="ARBA" id="ARBA00023274"/>
    </source>
</evidence>
<dbReference type="InterPro" id="IPR021131">
    <property type="entry name" value="Ribosomal_uL15/eL18"/>
</dbReference>
<dbReference type="GO" id="GO:0003735">
    <property type="term" value="F:structural constituent of ribosome"/>
    <property type="evidence" value="ECO:0007669"/>
    <property type="project" value="InterPro"/>
</dbReference>